<proteinExistence type="predicted"/>
<dbReference type="InterPro" id="IPR036388">
    <property type="entry name" value="WH-like_DNA-bd_sf"/>
</dbReference>
<dbReference type="RefSeq" id="WP_220560898.1">
    <property type="nucleotide sequence ID" value="NZ_CP074133.1"/>
</dbReference>
<dbReference type="InterPro" id="IPR023187">
    <property type="entry name" value="Tscrpt_reg_MarR-type_CS"/>
</dbReference>
<protein>
    <submittedName>
        <fullName evidence="5">Winged helix-turn-helix transcriptional regulator</fullName>
    </submittedName>
</protein>
<evidence type="ECO:0000313" key="5">
    <source>
        <dbReference type="EMBL" id="QUX25358.1"/>
    </source>
</evidence>
<dbReference type="SMART" id="SM00347">
    <property type="entry name" value="HTH_MARR"/>
    <property type="match status" value="1"/>
</dbReference>
<dbReference type="Gene3D" id="1.10.10.10">
    <property type="entry name" value="Winged helix-like DNA-binding domain superfamily/Winged helix DNA-binding domain"/>
    <property type="match status" value="1"/>
</dbReference>
<dbReference type="PANTHER" id="PTHR33164">
    <property type="entry name" value="TRANSCRIPTIONAL REGULATOR, MARR FAMILY"/>
    <property type="match status" value="1"/>
</dbReference>
<gene>
    <name evidence="5" type="ORF">KGD84_14550</name>
</gene>
<keyword evidence="2" id="KW-0238">DNA-binding</keyword>
<evidence type="ECO:0000256" key="1">
    <source>
        <dbReference type="ARBA" id="ARBA00023015"/>
    </source>
</evidence>
<dbReference type="InterPro" id="IPR036390">
    <property type="entry name" value="WH_DNA-bd_sf"/>
</dbReference>
<dbReference type="PRINTS" id="PR00598">
    <property type="entry name" value="HTHMARR"/>
</dbReference>
<dbReference type="InterPro" id="IPR000835">
    <property type="entry name" value="HTH_MarR-typ"/>
</dbReference>
<evidence type="ECO:0000256" key="3">
    <source>
        <dbReference type="ARBA" id="ARBA00023163"/>
    </source>
</evidence>
<dbReference type="EMBL" id="CP074133">
    <property type="protein sequence ID" value="QUX25358.1"/>
    <property type="molecule type" value="Genomic_DNA"/>
</dbReference>
<evidence type="ECO:0000313" key="6">
    <source>
        <dbReference type="Proteomes" id="UP000676079"/>
    </source>
</evidence>
<dbReference type="InterPro" id="IPR039422">
    <property type="entry name" value="MarR/SlyA-like"/>
</dbReference>
<evidence type="ECO:0000256" key="2">
    <source>
        <dbReference type="ARBA" id="ARBA00023125"/>
    </source>
</evidence>
<organism evidence="5 6">
    <name type="scientific">Nocardiopsis changdeensis</name>
    <dbReference type="NCBI Taxonomy" id="2831969"/>
    <lineage>
        <taxon>Bacteria</taxon>
        <taxon>Bacillati</taxon>
        <taxon>Actinomycetota</taxon>
        <taxon>Actinomycetes</taxon>
        <taxon>Streptosporangiales</taxon>
        <taxon>Nocardiopsidaceae</taxon>
        <taxon>Nocardiopsis</taxon>
    </lineage>
</organism>
<name>A0ABX8BYE3_9ACTN</name>
<reference evidence="5 6" key="1">
    <citation type="submission" date="2021-05" db="EMBL/GenBank/DDBJ databases">
        <title>Direct Submission.</title>
        <authorList>
            <person name="Li K."/>
            <person name="Gao J."/>
        </authorList>
    </citation>
    <scope>NUCLEOTIDE SEQUENCE [LARGE SCALE GENOMIC DNA]</scope>
    <source>
        <strain evidence="5 6">Mg02</strain>
    </source>
</reference>
<dbReference type="SUPFAM" id="SSF46785">
    <property type="entry name" value="Winged helix' DNA-binding domain"/>
    <property type="match status" value="1"/>
</dbReference>
<keyword evidence="1" id="KW-0805">Transcription regulation</keyword>
<accession>A0ABX8BYE3</accession>
<dbReference type="Proteomes" id="UP000676079">
    <property type="component" value="Chromosome"/>
</dbReference>
<keyword evidence="6" id="KW-1185">Reference proteome</keyword>
<dbReference type="PROSITE" id="PS01117">
    <property type="entry name" value="HTH_MARR_1"/>
    <property type="match status" value="1"/>
</dbReference>
<keyword evidence="3" id="KW-0804">Transcription</keyword>
<dbReference type="Pfam" id="PF01047">
    <property type="entry name" value="MarR"/>
    <property type="match status" value="1"/>
</dbReference>
<evidence type="ECO:0000259" key="4">
    <source>
        <dbReference type="SMART" id="SM00347"/>
    </source>
</evidence>
<feature type="domain" description="HTH marR-type" evidence="4">
    <location>
        <begin position="57"/>
        <end position="157"/>
    </location>
</feature>
<sequence length="180" mass="20209">MTHDTAPPSSDLTFWSFVDYAVQKAEQELPSVNADAMRMVLTLNRATSMVIYDLESTVHRPRGLTWPGFRVIFALWLAGPMEAKTTAEISGMSRAALSALLNTLERDGLILRERATHDRRALQLSLTEAGYHAILGGFRAHNRRESAWAEALEPEERRELVRLLNKLMAGSTDAQAKFRN</sequence>
<dbReference type="PANTHER" id="PTHR33164:SF43">
    <property type="entry name" value="HTH-TYPE TRANSCRIPTIONAL REPRESSOR YETL"/>
    <property type="match status" value="1"/>
</dbReference>